<dbReference type="InterPro" id="IPR002052">
    <property type="entry name" value="DNA_methylase_N6_adenine_CS"/>
</dbReference>
<feature type="domain" description="DNA methylase N-4/N-6" evidence="7">
    <location>
        <begin position="151"/>
        <end position="215"/>
    </location>
</feature>
<organism evidence="8 9">
    <name type="scientific">Nitrosomonas ureae</name>
    <dbReference type="NCBI Taxonomy" id="44577"/>
    <lineage>
        <taxon>Bacteria</taxon>
        <taxon>Pseudomonadati</taxon>
        <taxon>Pseudomonadota</taxon>
        <taxon>Betaproteobacteria</taxon>
        <taxon>Nitrosomonadales</taxon>
        <taxon>Nitrosomonadaceae</taxon>
        <taxon>Nitrosomonas</taxon>
    </lineage>
</organism>
<comment type="catalytic activity">
    <reaction evidence="6">
        <text>a 2'-deoxyadenosine in DNA + S-adenosyl-L-methionine = an N(6)-methyl-2'-deoxyadenosine in DNA + S-adenosyl-L-homocysteine + H(+)</text>
        <dbReference type="Rhea" id="RHEA:15197"/>
        <dbReference type="Rhea" id="RHEA-COMP:12418"/>
        <dbReference type="Rhea" id="RHEA-COMP:12419"/>
        <dbReference type="ChEBI" id="CHEBI:15378"/>
        <dbReference type="ChEBI" id="CHEBI:57856"/>
        <dbReference type="ChEBI" id="CHEBI:59789"/>
        <dbReference type="ChEBI" id="CHEBI:90615"/>
        <dbReference type="ChEBI" id="CHEBI:90616"/>
        <dbReference type="EC" id="2.1.1.72"/>
    </reaction>
</comment>
<evidence type="ECO:0000256" key="6">
    <source>
        <dbReference type="ARBA" id="ARBA00047942"/>
    </source>
</evidence>
<evidence type="ECO:0000259" key="7">
    <source>
        <dbReference type="Pfam" id="PF01555"/>
    </source>
</evidence>
<dbReference type="EMBL" id="FNLN01000014">
    <property type="protein sequence ID" value="SDT97024.1"/>
    <property type="molecule type" value="Genomic_DNA"/>
</dbReference>
<proteinExistence type="inferred from homology"/>
<dbReference type="GO" id="GO:0009007">
    <property type="term" value="F:site-specific DNA-methyltransferase (adenine-specific) activity"/>
    <property type="evidence" value="ECO:0007669"/>
    <property type="project" value="UniProtKB-EC"/>
</dbReference>
<dbReference type="GO" id="GO:0032259">
    <property type="term" value="P:methylation"/>
    <property type="evidence" value="ECO:0007669"/>
    <property type="project" value="UniProtKB-KW"/>
</dbReference>
<dbReference type="InterPro" id="IPR029063">
    <property type="entry name" value="SAM-dependent_MTases_sf"/>
</dbReference>
<keyword evidence="4 8" id="KW-0808">Transferase</keyword>
<keyword evidence="5" id="KW-0949">S-adenosyl-L-methionine</keyword>
<accession>A0A1H2EPQ2</accession>
<evidence type="ECO:0000256" key="2">
    <source>
        <dbReference type="ARBA" id="ARBA00011900"/>
    </source>
</evidence>
<dbReference type="EC" id="2.1.1.72" evidence="2"/>
<evidence type="ECO:0000256" key="3">
    <source>
        <dbReference type="ARBA" id="ARBA00022603"/>
    </source>
</evidence>
<comment type="similarity">
    <text evidence="1">Belongs to the N(4)/N(6)-methyltransferase family.</text>
</comment>
<evidence type="ECO:0000313" key="9">
    <source>
        <dbReference type="Proteomes" id="UP000182882"/>
    </source>
</evidence>
<gene>
    <name evidence="8" type="ORF">SAMN05216406_11455</name>
</gene>
<evidence type="ECO:0000256" key="5">
    <source>
        <dbReference type="ARBA" id="ARBA00022691"/>
    </source>
</evidence>
<evidence type="ECO:0000256" key="4">
    <source>
        <dbReference type="ARBA" id="ARBA00022679"/>
    </source>
</evidence>
<protein>
    <recommendedName>
        <fullName evidence="2">site-specific DNA-methyltransferase (adenine-specific)</fullName>
        <ecNumber evidence="2">2.1.1.72</ecNumber>
    </recommendedName>
</protein>
<evidence type="ECO:0000256" key="1">
    <source>
        <dbReference type="ARBA" id="ARBA00006594"/>
    </source>
</evidence>
<dbReference type="AlphaFoldDB" id="A0A1H2EPQ2"/>
<dbReference type="GO" id="GO:0003677">
    <property type="term" value="F:DNA binding"/>
    <property type="evidence" value="ECO:0007669"/>
    <property type="project" value="InterPro"/>
</dbReference>
<dbReference type="GO" id="GO:0008170">
    <property type="term" value="F:N-methyltransferase activity"/>
    <property type="evidence" value="ECO:0007669"/>
    <property type="project" value="InterPro"/>
</dbReference>
<dbReference type="PRINTS" id="PR00506">
    <property type="entry name" value="D21N6MTFRASE"/>
</dbReference>
<dbReference type="Pfam" id="PF01555">
    <property type="entry name" value="N6_N4_Mtase"/>
    <property type="match status" value="1"/>
</dbReference>
<dbReference type="Gene3D" id="3.40.50.150">
    <property type="entry name" value="Vaccinia Virus protein VP39"/>
    <property type="match status" value="1"/>
</dbReference>
<reference evidence="9" key="1">
    <citation type="submission" date="2016-10" db="EMBL/GenBank/DDBJ databases">
        <authorList>
            <person name="Varghese N."/>
            <person name="Submissions S."/>
        </authorList>
    </citation>
    <scope>NUCLEOTIDE SEQUENCE [LARGE SCALE GENOMIC DNA]</scope>
    <source>
        <strain evidence="9">Nm10</strain>
    </source>
</reference>
<dbReference type="Proteomes" id="UP000182882">
    <property type="component" value="Unassembled WGS sequence"/>
</dbReference>
<dbReference type="PROSITE" id="PS00092">
    <property type="entry name" value="N6_MTASE"/>
    <property type="match status" value="1"/>
</dbReference>
<evidence type="ECO:0000313" key="8">
    <source>
        <dbReference type="EMBL" id="SDT97024.1"/>
    </source>
</evidence>
<keyword evidence="3 8" id="KW-0489">Methyltransferase</keyword>
<keyword evidence="9" id="KW-1185">Reference proteome</keyword>
<dbReference type="InterPro" id="IPR002941">
    <property type="entry name" value="DNA_methylase_N4/N6"/>
</dbReference>
<sequence length="230" mass="26164">MEKTVIKNATLLNIDCMEFMRTVPDKYFDLAVCDPPYFEGPNRSGYYGKGFSSLGVQRAKYYQECKSWAVPDREYFINLKRVSKNQIIWGANHFAGLFDSSSAGWIVWDKDNGKSSFADAELAYSSFHGAVRIFKYMWNGMHQGSFGGDVRKNDKRIHPTQKPVPLYEWLLTNYAKPGQKILDTHGGSMSSVIAANNMGFGITCCELDPDYFKTACERVSKYAQQERLFA</sequence>
<name>A0A1H2EPQ2_9PROT</name>
<dbReference type="SUPFAM" id="SSF53335">
    <property type="entry name" value="S-adenosyl-L-methionine-dependent methyltransferases"/>
    <property type="match status" value="1"/>
</dbReference>
<dbReference type="InterPro" id="IPR002295">
    <property type="entry name" value="N4/N6-MTase_EcoPI_Mod-like"/>
</dbReference>